<evidence type="ECO:0000313" key="1">
    <source>
        <dbReference type="EMBL" id="CAD9112426.1"/>
    </source>
</evidence>
<reference evidence="1" key="1">
    <citation type="submission" date="2021-01" db="EMBL/GenBank/DDBJ databases">
        <authorList>
            <person name="Corre E."/>
            <person name="Pelletier E."/>
            <person name="Niang G."/>
            <person name="Scheremetjew M."/>
            <person name="Finn R."/>
            <person name="Kale V."/>
            <person name="Holt S."/>
            <person name="Cochrane G."/>
            <person name="Meng A."/>
            <person name="Brown T."/>
            <person name="Cohen L."/>
        </authorList>
    </citation>
    <scope>NUCLEOTIDE SEQUENCE</scope>
    <source>
        <strain evidence="1">OF101</strain>
    </source>
</reference>
<sequence length="255" mass="28239">MGAQVSEELTTWASISDLALIVPRMKVIPALTPECQVKVIRRLWRNLRWLPAGEPLVMTRRSVAHFIVLVAGEAEAMLGTHPHIWLMPPGTFFCEAVLLDWRGLERSGLRSFMSPAWALRDWRRIPAPARSIVKDFLKLPLNGPRFQGNIRTTRRSLVATLTRQELLDVVDEVPGARAAVHKLDDVRVACDALRNVTTFSAPSRDLGAKDIAALKVVCEGPVFAACRGAVMPDLRSQVRDMFGCCTSSSHVPDAL</sequence>
<gene>
    <name evidence="1" type="ORF">ACAT0790_LOCUS13141</name>
</gene>
<name>A0A7S1LT44_ALECA</name>
<dbReference type="EMBL" id="HBGE01021759">
    <property type="protein sequence ID" value="CAD9112426.1"/>
    <property type="molecule type" value="Transcribed_RNA"/>
</dbReference>
<proteinExistence type="predicted"/>
<accession>A0A7S1LT44</accession>
<dbReference type="AlphaFoldDB" id="A0A7S1LT44"/>
<protein>
    <submittedName>
        <fullName evidence="1">Uncharacterized protein</fullName>
    </submittedName>
</protein>
<organism evidence="1">
    <name type="scientific">Alexandrium catenella</name>
    <name type="common">Red tide dinoflagellate</name>
    <name type="synonym">Gonyaulax catenella</name>
    <dbReference type="NCBI Taxonomy" id="2925"/>
    <lineage>
        <taxon>Eukaryota</taxon>
        <taxon>Sar</taxon>
        <taxon>Alveolata</taxon>
        <taxon>Dinophyceae</taxon>
        <taxon>Gonyaulacales</taxon>
        <taxon>Pyrocystaceae</taxon>
        <taxon>Alexandrium</taxon>
    </lineage>
</organism>